<dbReference type="SUPFAM" id="SSF53067">
    <property type="entry name" value="Actin-like ATPase domain"/>
    <property type="match status" value="2"/>
</dbReference>
<dbReference type="AlphaFoldDB" id="A0A7K1XSL5"/>
<organism evidence="1 2">
    <name type="scientific">Hufsiella ginkgonis</name>
    <dbReference type="NCBI Taxonomy" id="2695274"/>
    <lineage>
        <taxon>Bacteria</taxon>
        <taxon>Pseudomonadati</taxon>
        <taxon>Bacteroidota</taxon>
        <taxon>Sphingobacteriia</taxon>
        <taxon>Sphingobacteriales</taxon>
        <taxon>Sphingobacteriaceae</taxon>
        <taxon>Hufsiella</taxon>
    </lineage>
</organism>
<dbReference type="Proteomes" id="UP000451233">
    <property type="component" value="Unassembled WGS sequence"/>
</dbReference>
<proteinExistence type="predicted"/>
<evidence type="ECO:0000313" key="2">
    <source>
        <dbReference type="Proteomes" id="UP000451233"/>
    </source>
</evidence>
<accession>A0A7K1XSL5</accession>
<dbReference type="EMBL" id="WVHS01000001">
    <property type="protein sequence ID" value="MXV13942.1"/>
    <property type="molecule type" value="Genomic_DNA"/>
</dbReference>
<dbReference type="Gene3D" id="1.10.720.160">
    <property type="match status" value="1"/>
</dbReference>
<keyword evidence="2" id="KW-1185">Reference proteome</keyword>
<dbReference type="InterPro" id="IPR043129">
    <property type="entry name" value="ATPase_NBD"/>
</dbReference>
<dbReference type="RefSeq" id="WP_160904956.1">
    <property type="nucleotide sequence ID" value="NZ_WVHS01000001.1"/>
</dbReference>
<gene>
    <name evidence="1" type="ORF">GS398_01410</name>
</gene>
<dbReference type="PANTHER" id="PTHR43190">
    <property type="entry name" value="N-ACETYL-D-GLUCOSAMINE KINASE"/>
    <property type="match status" value="1"/>
</dbReference>
<dbReference type="InterPro" id="IPR052519">
    <property type="entry name" value="Euk-type_GlcNAc_Kinase"/>
</dbReference>
<name>A0A7K1XSL5_9SPHI</name>
<evidence type="ECO:0000313" key="1">
    <source>
        <dbReference type="EMBL" id="MXV13942.1"/>
    </source>
</evidence>
<keyword evidence="1" id="KW-0808">Transferase</keyword>
<dbReference type="Gene3D" id="3.30.420.40">
    <property type="match status" value="2"/>
</dbReference>
<dbReference type="CDD" id="cd24079">
    <property type="entry name" value="ASKHA_NBD_PG1100-like"/>
    <property type="match status" value="1"/>
</dbReference>
<reference evidence="1 2" key="1">
    <citation type="submission" date="2019-11" db="EMBL/GenBank/DDBJ databases">
        <title>Pedobacter sp. HMF7056 Genome sequencing and assembly.</title>
        <authorList>
            <person name="Kang H."/>
            <person name="Kim H."/>
            <person name="Joh K."/>
        </authorList>
    </citation>
    <scope>NUCLEOTIDE SEQUENCE [LARGE SCALE GENOMIC DNA]</scope>
    <source>
        <strain evidence="1 2">HMF7056</strain>
    </source>
</reference>
<keyword evidence="1" id="KW-0418">Kinase</keyword>
<protein>
    <submittedName>
        <fullName evidence="1">N-acetylglucosamine kinase</fullName>
    </submittedName>
</protein>
<sequence>MILVADSGSSKTDWILSLPGSEKLTFHSSGINPFFLTDKDITNMLMHTPEIQPYVDQVEEIYFFGAGCSSPDKHEVVSNGLSGVFKNAFISVDNDMIGSAYATCGHHKGLTCILGTGSNISFFDGQDVQPGFHGLGYILGDEGSGSFFGKKLITGYLNGQMPVSLQKPFKAKYDLTKDSVIHNVYKRPLPNRYLASFARFMAEHREHPYVEELLKSGFREFVKSHVLPYPNYREYNCHFVGSIAFHFQDALRNACEANGVHVGKVLEKPIVELYEFILKQAVAG</sequence>
<dbReference type="GO" id="GO:0016301">
    <property type="term" value="F:kinase activity"/>
    <property type="evidence" value="ECO:0007669"/>
    <property type="project" value="UniProtKB-KW"/>
</dbReference>
<comment type="caution">
    <text evidence="1">The sequence shown here is derived from an EMBL/GenBank/DDBJ whole genome shotgun (WGS) entry which is preliminary data.</text>
</comment>
<dbReference type="PANTHER" id="PTHR43190:SF3">
    <property type="entry name" value="N-ACETYL-D-GLUCOSAMINE KINASE"/>
    <property type="match status" value="1"/>
</dbReference>